<dbReference type="SMART" id="SM00895">
    <property type="entry name" value="FCD"/>
    <property type="match status" value="1"/>
</dbReference>
<keyword evidence="1" id="KW-0805">Transcription regulation</keyword>
<keyword evidence="2" id="KW-0238">DNA-binding</keyword>
<organism evidence="5 6">
    <name type="scientific">Fundidesulfovibrio magnetotacticus</name>
    <dbReference type="NCBI Taxonomy" id="2730080"/>
    <lineage>
        <taxon>Bacteria</taxon>
        <taxon>Pseudomonadati</taxon>
        <taxon>Thermodesulfobacteriota</taxon>
        <taxon>Desulfovibrionia</taxon>
        <taxon>Desulfovibrionales</taxon>
        <taxon>Desulfovibrionaceae</taxon>
        <taxon>Fundidesulfovibrio</taxon>
    </lineage>
</organism>
<dbReference type="Pfam" id="PF00392">
    <property type="entry name" value="GntR"/>
    <property type="match status" value="1"/>
</dbReference>
<evidence type="ECO:0000256" key="2">
    <source>
        <dbReference type="ARBA" id="ARBA00023125"/>
    </source>
</evidence>
<evidence type="ECO:0000313" key="5">
    <source>
        <dbReference type="EMBL" id="GFK93991.1"/>
    </source>
</evidence>
<dbReference type="SMART" id="SM00345">
    <property type="entry name" value="HTH_GNTR"/>
    <property type="match status" value="1"/>
</dbReference>
<dbReference type="InterPro" id="IPR000524">
    <property type="entry name" value="Tscrpt_reg_HTH_GntR"/>
</dbReference>
<keyword evidence="3" id="KW-0804">Transcription</keyword>
<evidence type="ECO:0000313" key="6">
    <source>
        <dbReference type="Proteomes" id="UP000494245"/>
    </source>
</evidence>
<dbReference type="CDD" id="cd07377">
    <property type="entry name" value="WHTH_GntR"/>
    <property type="match status" value="1"/>
</dbReference>
<dbReference type="SUPFAM" id="SSF48008">
    <property type="entry name" value="GntR ligand-binding domain-like"/>
    <property type="match status" value="1"/>
</dbReference>
<dbReference type="Pfam" id="PF07729">
    <property type="entry name" value="FCD"/>
    <property type="match status" value="1"/>
</dbReference>
<evidence type="ECO:0000256" key="3">
    <source>
        <dbReference type="ARBA" id="ARBA00023163"/>
    </source>
</evidence>
<protein>
    <submittedName>
        <fullName evidence="5">Putative D-xylose utilization operon transcriptional repressor</fullName>
    </submittedName>
</protein>
<accession>A0A6V8LTT1</accession>
<keyword evidence="6" id="KW-1185">Reference proteome</keyword>
<dbReference type="InterPro" id="IPR036390">
    <property type="entry name" value="WH_DNA-bd_sf"/>
</dbReference>
<reference evidence="5 6" key="2">
    <citation type="submission" date="2020-05" db="EMBL/GenBank/DDBJ databases">
        <title>Draft genome sequence of Desulfovibrio sp. strainFSS-1.</title>
        <authorList>
            <person name="Shimoshige H."/>
            <person name="Kobayashi H."/>
            <person name="Maekawa T."/>
        </authorList>
    </citation>
    <scope>NUCLEOTIDE SEQUENCE [LARGE SCALE GENOMIC DNA]</scope>
    <source>
        <strain evidence="5 6">SIID29052-01</strain>
    </source>
</reference>
<dbReference type="InterPro" id="IPR011711">
    <property type="entry name" value="GntR_C"/>
</dbReference>
<dbReference type="EMBL" id="BLTE01000007">
    <property type="protein sequence ID" value="GFK93991.1"/>
    <property type="molecule type" value="Genomic_DNA"/>
</dbReference>
<dbReference type="PANTHER" id="PTHR43537">
    <property type="entry name" value="TRANSCRIPTIONAL REGULATOR, GNTR FAMILY"/>
    <property type="match status" value="1"/>
</dbReference>
<dbReference type="RefSeq" id="WP_173083607.1">
    <property type="nucleotide sequence ID" value="NZ_BLTE01000007.1"/>
</dbReference>
<dbReference type="PROSITE" id="PS50949">
    <property type="entry name" value="HTH_GNTR"/>
    <property type="match status" value="1"/>
</dbReference>
<dbReference type="PRINTS" id="PR00035">
    <property type="entry name" value="HTHGNTR"/>
</dbReference>
<evidence type="ECO:0000259" key="4">
    <source>
        <dbReference type="PROSITE" id="PS50949"/>
    </source>
</evidence>
<dbReference type="PANTHER" id="PTHR43537:SF45">
    <property type="entry name" value="GNTR FAMILY REGULATORY PROTEIN"/>
    <property type="match status" value="1"/>
</dbReference>
<gene>
    <name evidence="5" type="primary">gntR_2</name>
    <name evidence="5" type="ORF">NNJEOMEG_01829</name>
</gene>
<comment type="caution">
    <text evidence="5">The sequence shown here is derived from an EMBL/GenBank/DDBJ whole genome shotgun (WGS) entry which is preliminary data.</text>
</comment>
<dbReference type="InterPro" id="IPR036388">
    <property type="entry name" value="WH-like_DNA-bd_sf"/>
</dbReference>
<proteinExistence type="predicted"/>
<dbReference type="InterPro" id="IPR008920">
    <property type="entry name" value="TF_FadR/GntR_C"/>
</dbReference>
<feature type="domain" description="HTH gntR-type" evidence="4">
    <location>
        <begin position="5"/>
        <end position="72"/>
    </location>
</feature>
<dbReference type="AlphaFoldDB" id="A0A6V8LTT1"/>
<name>A0A6V8LTT1_9BACT</name>
<sequence length="230" mass="25796">MKRPGQTSEGVAAEIRRRILQWDYPPEHPLGEEALAAGFGVSRSPVREALRMLEADGYVRRVPNRGYFVRQVRPSEVADLYEVRLALEIFALEKLARMPALHAEVERLGRVWDGPPPKDGDAQAIARRDEAFHESLAALAGNEKLLEALRRVDERLFVFRVMGFERAMEQDTLDASYAIHRDLVRAILSGDAAAIRAQLERNIRHGRANVEQAMGRALTRAYGARGAAHP</sequence>
<dbReference type="SUPFAM" id="SSF46785">
    <property type="entry name" value="Winged helix' DNA-binding domain"/>
    <property type="match status" value="1"/>
</dbReference>
<dbReference type="GO" id="GO:0003677">
    <property type="term" value="F:DNA binding"/>
    <property type="evidence" value="ECO:0007669"/>
    <property type="project" value="UniProtKB-KW"/>
</dbReference>
<dbReference type="Gene3D" id="1.10.10.10">
    <property type="entry name" value="Winged helix-like DNA-binding domain superfamily/Winged helix DNA-binding domain"/>
    <property type="match status" value="1"/>
</dbReference>
<reference evidence="5 6" key="1">
    <citation type="submission" date="2020-04" db="EMBL/GenBank/DDBJ databases">
        <authorList>
            <consortium name="Desulfovibrio sp. FSS-1 genome sequencing consortium"/>
            <person name="Shimoshige H."/>
            <person name="Kobayashi H."/>
            <person name="Maekawa T."/>
        </authorList>
    </citation>
    <scope>NUCLEOTIDE SEQUENCE [LARGE SCALE GENOMIC DNA]</scope>
    <source>
        <strain evidence="5 6">SIID29052-01</strain>
    </source>
</reference>
<dbReference type="GO" id="GO:0003700">
    <property type="term" value="F:DNA-binding transcription factor activity"/>
    <property type="evidence" value="ECO:0007669"/>
    <property type="project" value="InterPro"/>
</dbReference>
<dbReference type="Proteomes" id="UP000494245">
    <property type="component" value="Unassembled WGS sequence"/>
</dbReference>
<evidence type="ECO:0000256" key="1">
    <source>
        <dbReference type="ARBA" id="ARBA00023015"/>
    </source>
</evidence>
<dbReference type="Gene3D" id="1.20.120.530">
    <property type="entry name" value="GntR ligand-binding domain-like"/>
    <property type="match status" value="1"/>
</dbReference>